<dbReference type="VEuPathDB" id="FungiDB:PADG_11962"/>
<feature type="compositionally biased region" description="Acidic residues" evidence="1">
    <location>
        <begin position="16"/>
        <end position="25"/>
    </location>
</feature>
<evidence type="ECO:0000256" key="1">
    <source>
        <dbReference type="SAM" id="MobiDB-lite"/>
    </source>
</evidence>
<protein>
    <submittedName>
        <fullName evidence="2">Uncharacterized protein</fullName>
    </submittedName>
</protein>
<dbReference type="KEGG" id="pbn:PADG_11962"/>
<dbReference type="GeneID" id="22587859"/>
<dbReference type="RefSeq" id="XP_010761178.1">
    <property type="nucleotide sequence ID" value="XM_010762876.1"/>
</dbReference>
<keyword evidence="3" id="KW-1185">Reference proteome</keyword>
<feature type="region of interest" description="Disordered" evidence="1">
    <location>
        <begin position="1"/>
        <end position="41"/>
    </location>
</feature>
<organism evidence="2 3">
    <name type="scientific">Paracoccidioides brasiliensis (strain Pb18)</name>
    <dbReference type="NCBI Taxonomy" id="502780"/>
    <lineage>
        <taxon>Eukaryota</taxon>
        <taxon>Fungi</taxon>
        <taxon>Dikarya</taxon>
        <taxon>Ascomycota</taxon>
        <taxon>Pezizomycotina</taxon>
        <taxon>Eurotiomycetes</taxon>
        <taxon>Eurotiomycetidae</taxon>
        <taxon>Onygenales</taxon>
        <taxon>Ajellomycetaceae</taxon>
        <taxon>Paracoccidioides</taxon>
    </lineage>
</organism>
<gene>
    <name evidence="2" type="ORF">PADG_11962</name>
</gene>
<dbReference type="AlphaFoldDB" id="A0A0A0HTJ3"/>
<feature type="compositionally biased region" description="Basic and acidic residues" evidence="1">
    <location>
        <begin position="26"/>
        <end position="41"/>
    </location>
</feature>
<dbReference type="InParanoid" id="A0A0A0HTJ3"/>
<name>A0A0A0HTJ3_PARBD</name>
<dbReference type="Proteomes" id="UP000001628">
    <property type="component" value="Unassembled WGS sequence"/>
</dbReference>
<sequence>MDGSDEVGGVTGGEGVEVEGVDGDEIEVHGGREGEGGGWDDEWRCRGRAWIWVEGEGCDGVI</sequence>
<dbReference type="HOGENOM" id="CLU_2904802_0_0_1"/>
<reference evidence="2 3" key="1">
    <citation type="journal article" date="2011" name="PLoS Genet.">
        <title>Comparative genomic analysis of human fungal pathogens causing paracoccidioidomycosis.</title>
        <authorList>
            <person name="Desjardins C.A."/>
            <person name="Champion M.D."/>
            <person name="Holder J.W."/>
            <person name="Muszewska A."/>
            <person name="Goldberg J."/>
            <person name="Bailao A.M."/>
            <person name="Brigido M.M."/>
            <person name="Ferreira M.E."/>
            <person name="Garcia A.M."/>
            <person name="Grynberg M."/>
            <person name="Gujja S."/>
            <person name="Heiman D.I."/>
            <person name="Henn M.R."/>
            <person name="Kodira C.D."/>
            <person name="Leon-Narvaez H."/>
            <person name="Longo L.V."/>
            <person name="Ma L.J."/>
            <person name="Malavazi I."/>
            <person name="Matsuo A.L."/>
            <person name="Morais F.V."/>
            <person name="Pereira M."/>
            <person name="Rodriguez-Brito S."/>
            <person name="Sakthikumar S."/>
            <person name="Salem-Izacc S.M."/>
            <person name="Sykes S.M."/>
            <person name="Teixeira M.M."/>
            <person name="Vallejo M.C."/>
            <person name="Walter M.E."/>
            <person name="Yandava C."/>
            <person name="Young S."/>
            <person name="Zeng Q."/>
            <person name="Zucker J."/>
            <person name="Felipe M.S."/>
            <person name="Goldman G.H."/>
            <person name="Haas B.J."/>
            <person name="McEwen J.G."/>
            <person name="Nino-Vega G."/>
            <person name="Puccia R."/>
            <person name="San-Blas G."/>
            <person name="Soares C.M."/>
            <person name="Birren B.W."/>
            <person name="Cuomo C.A."/>
        </authorList>
    </citation>
    <scope>NUCLEOTIDE SEQUENCE [LARGE SCALE GENOMIC DNA]</scope>
    <source>
        <strain evidence="2 3">Pb18</strain>
    </source>
</reference>
<accession>A0A0A0HTJ3</accession>
<evidence type="ECO:0000313" key="3">
    <source>
        <dbReference type="Proteomes" id="UP000001628"/>
    </source>
</evidence>
<evidence type="ECO:0000313" key="2">
    <source>
        <dbReference type="EMBL" id="KGM91982.1"/>
    </source>
</evidence>
<proteinExistence type="predicted"/>
<dbReference type="EMBL" id="KN275962">
    <property type="protein sequence ID" value="KGM91982.1"/>
    <property type="molecule type" value="Genomic_DNA"/>
</dbReference>